<keyword evidence="1" id="KW-0732">Signal</keyword>
<dbReference type="PANTHER" id="PTHR19143">
    <property type="entry name" value="FIBRINOGEN/TENASCIN/ANGIOPOEITIN"/>
    <property type="match status" value="1"/>
</dbReference>
<evidence type="ECO:0000313" key="4">
    <source>
        <dbReference type="RefSeq" id="XP_005113092.1"/>
    </source>
</evidence>
<reference evidence="4" key="1">
    <citation type="submission" date="2025-08" db="UniProtKB">
        <authorList>
            <consortium name="RefSeq"/>
        </authorList>
    </citation>
    <scope>IDENTIFICATION</scope>
</reference>
<evidence type="ECO:0000256" key="1">
    <source>
        <dbReference type="SAM" id="SignalP"/>
    </source>
</evidence>
<dbReference type="SUPFAM" id="SSF56496">
    <property type="entry name" value="Fibrinogen C-terminal domain-like"/>
    <property type="match status" value="1"/>
</dbReference>
<accession>A0ABM0KAT5</accession>
<evidence type="ECO:0000313" key="3">
    <source>
        <dbReference type="Proteomes" id="UP000694888"/>
    </source>
</evidence>
<dbReference type="Gene3D" id="3.90.215.10">
    <property type="entry name" value="Gamma Fibrinogen, chain A, domain 1"/>
    <property type="match status" value="1"/>
</dbReference>
<dbReference type="Pfam" id="PF00147">
    <property type="entry name" value="Fibrinogen_C"/>
    <property type="match status" value="1"/>
</dbReference>
<dbReference type="CDD" id="cd00087">
    <property type="entry name" value="FReD"/>
    <property type="match status" value="1"/>
</dbReference>
<dbReference type="InterPro" id="IPR002181">
    <property type="entry name" value="Fibrinogen_a/b/g_C_dom"/>
</dbReference>
<feature type="chain" id="PRO_5045076108" evidence="1">
    <location>
        <begin position="23"/>
        <end position="551"/>
    </location>
</feature>
<organism evidence="3 4">
    <name type="scientific">Aplysia californica</name>
    <name type="common">California sea hare</name>
    <dbReference type="NCBI Taxonomy" id="6500"/>
    <lineage>
        <taxon>Eukaryota</taxon>
        <taxon>Metazoa</taxon>
        <taxon>Spiralia</taxon>
        <taxon>Lophotrochozoa</taxon>
        <taxon>Mollusca</taxon>
        <taxon>Gastropoda</taxon>
        <taxon>Heterobranchia</taxon>
        <taxon>Euthyneura</taxon>
        <taxon>Tectipleura</taxon>
        <taxon>Aplysiida</taxon>
        <taxon>Aplysioidea</taxon>
        <taxon>Aplysiidae</taxon>
        <taxon>Aplysia</taxon>
    </lineage>
</organism>
<dbReference type="InterPro" id="IPR036056">
    <property type="entry name" value="Fibrinogen-like_C"/>
</dbReference>
<dbReference type="SMART" id="SM00186">
    <property type="entry name" value="FBG"/>
    <property type="match status" value="1"/>
</dbReference>
<dbReference type="RefSeq" id="XP_005113092.1">
    <property type="nucleotide sequence ID" value="XM_005113035.3"/>
</dbReference>
<dbReference type="InterPro" id="IPR014716">
    <property type="entry name" value="Fibrinogen_a/b/g_C_1"/>
</dbReference>
<dbReference type="Proteomes" id="UP000694888">
    <property type="component" value="Unplaced"/>
</dbReference>
<evidence type="ECO:0000259" key="2">
    <source>
        <dbReference type="PROSITE" id="PS51406"/>
    </source>
</evidence>
<protein>
    <submittedName>
        <fullName evidence="4">Angiopoietin-related protein 2</fullName>
    </submittedName>
</protein>
<dbReference type="PROSITE" id="PS51406">
    <property type="entry name" value="FIBRINOGEN_C_2"/>
    <property type="match status" value="1"/>
</dbReference>
<feature type="signal peptide" evidence="1">
    <location>
        <begin position="1"/>
        <end position="22"/>
    </location>
</feature>
<sequence>MALNMMSSYVLLVAAVLLSSQALVLNVTTDQVEVGKTRNVSLECLDNFPQPDNSEVVMIRVLKKDHAGWNSFAEIRDCDTEVRPKRKGVLAVANKTLTVNSFLRITWPVATDDTIGTFRCDVISLTSWEGVNWQKSLPTFIFRKSDVTLQILSSIVEENKNDYLQRLRSQRETILEHVTTTAEEGKRQCAQQKENLLQNVTATVESLRESFESKWKSQLQVLSHTVDLKKRECPHQMLSQKRQILENVETIMEQNKLASVQLEGRILGNVTATFEQNRREFVQLEERILGNVTATFEQNEMKLSQLEERILGNVTATFEQNEMKFVQLEERILSNVTAMIEALKAGYEHKPNTCADVTIQAPRPVVTLSNGMQVVCDTETDNGGWIVVQRRTSADVDFFRGWVDYKKGFGDLSGNFWFGLEKIHLLTYKERYELRVDFTYNGTNYYAIYKNFLLLGESENYKIKISGYSGNAGDQMSYHNGQAFSTKDREYSPSNCASIRHGAWWYNQCAYVNLNGAWATEEYAKGVFWVRVTGYANSATFSEMKIRPLAK</sequence>
<gene>
    <name evidence="4" type="primary">LOC101853436</name>
</gene>
<feature type="domain" description="Fibrinogen C-terminal" evidence="2">
    <location>
        <begin position="345"/>
        <end position="550"/>
    </location>
</feature>
<dbReference type="GeneID" id="101853436"/>
<name>A0ABM0KAT5_APLCA</name>
<keyword evidence="3" id="KW-1185">Reference proteome</keyword>
<dbReference type="InterPro" id="IPR050373">
    <property type="entry name" value="Fibrinogen_C-term_domain"/>
</dbReference>
<proteinExistence type="predicted"/>